<evidence type="ECO:0000313" key="2">
    <source>
        <dbReference type="EMBL" id="MFD0896428.1"/>
    </source>
</evidence>
<reference evidence="3" key="1">
    <citation type="journal article" date="2019" name="Int. J. Syst. Evol. Microbiol.">
        <title>The Global Catalogue of Microorganisms (GCM) 10K type strain sequencing project: providing services to taxonomists for standard genome sequencing and annotation.</title>
        <authorList>
            <consortium name="The Broad Institute Genomics Platform"/>
            <consortium name="The Broad Institute Genome Sequencing Center for Infectious Disease"/>
            <person name="Wu L."/>
            <person name="Ma J."/>
        </authorList>
    </citation>
    <scope>NUCLEOTIDE SEQUENCE [LARGE SCALE GENOMIC DNA]</scope>
    <source>
        <strain evidence="3">CCM 8925</strain>
    </source>
</reference>
<dbReference type="SUPFAM" id="SSF52833">
    <property type="entry name" value="Thioredoxin-like"/>
    <property type="match status" value="1"/>
</dbReference>
<evidence type="ECO:0000313" key="3">
    <source>
        <dbReference type="Proteomes" id="UP001597104"/>
    </source>
</evidence>
<dbReference type="Gene3D" id="1.10.1200.90">
    <property type="entry name" value="DsbA-like domain"/>
    <property type="match status" value="1"/>
</dbReference>
<dbReference type="EMBL" id="JBHTIO010000008">
    <property type="protein sequence ID" value="MFD0896428.1"/>
    <property type="molecule type" value="Genomic_DNA"/>
</dbReference>
<proteinExistence type="predicted"/>
<keyword evidence="3" id="KW-1185">Reference proteome</keyword>
<gene>
    <name evidence="2" type="ORF">ACFQZ7_01565</name>
</gene>
<feature type="domain" description="Thioredoxin-like fold" evidence="1">
    <location>
        <begin position="14"/>
        <end position="170"/>
    </location>
</feature>
<protein>
    <submittedName>
        <fullName evidence="2">Thioredoxin domain-containing protein</fullName>
    </submittedName>
</protein>
<comment type="caution">
    <text evidence="2">The sequence shown here is derived from an EMBL/GenBank/DDBJ whole genome shotgun (WGS) entry which is preliminary data.</text>
</comment>
<sequence>METSQINPAKISQRGLVIGANNAPITVIEFINLRCPYCKQWFEKAAPLLEPAVQNGRVKRFFKFFDKPKEKLQKGNVAQHHIPYAQPEKAYAAIKFLFAHQKDWGENLSHSEIDDYIERQLALPKQPNQTMIDLVLKETQAANIQFVPTIIIGAAIFDEKITPAELTKLI</sequence>
<dbReference type="Gene3D" id="3.40.30.10">
    <property type="entry name" value="Glutaredoxin"/>
    <property type="match status" value="1"/>
</dbReference>
<name>A0ABW3EBV6_9LACO</name>
<dbReference type="Pfam" id="PF13462">
    <property type="entry name" value="Thioredoxin_4"/>
    <property type="match status" value="1"/>
</dbReference>
<dbReference type="InterPro" id="IPR012336">
    <property type="entry name" value="Thioredoxin-like_fold"/>
</dbReference>
<dbReference type="Proteomes" id="UP001597104">
    <property type="component" value="Unassembled WGS sequence"/>
</dbReference>
<dbReference type="InterPro" id="IPR036249">
    <property type="entry name" value="Thioredoxin-like_sf"/>
</dbReference>
<accession>A0ABW3EBV6</accession>
<dbReference type="RefSeq" id="WP_137637013.1">
    <property type="nucleotide sequence ID" value="NZ_BJDN01000004.1"/>
</dbReference>
<evidence type="ECO:0000259" key="1">
    <source>
        <dbReference type="Pfam" id="PF13462"/>
    </source>
</evidence>
<organism evidence="2 3">
    <name type="scientific">Loigolactobacillus binensis</name>
    <dbReference type="NCBI Taxonomy" id="2559922"/>
    <lineage>
        <taxon>Bacteria</taxon>
        <taxon>Bacillati</taxon>
        <taxon>Bacillota</taxon>
        <taxon>Bacilli</taxon>
        <taxon>Lactobacillales</taxon>
        <taxon>Lactobacillaceae</taxon>
        <taxon>Loigolactobacillus</taxon>
    </lineage>
</organism>